<sequence length="263" mass="28294">MTRYLSTNRVDAPESGRLRVFCFPYAGGGASAYARWQRGLDAHGAGVEVLPVQLPGREGRASEPRFTDLDALVDDLDAQLDDDLDAPHAFYGHSMGALIAYALAHQRQRRGAPLPEALVLSSYRAPHLPAPNIAAPDASDEELLASLADLGGIPSVLLNHPDFLSALLPVARDDLLLCTGNAASVDTEPIQVPMYLFAGKRDRLVSVAEVVTWRRHAGRGCEVRTMPGGHFFIRAHEDTLLRELASVLRRHAAVPALAGALSA</sequence>
<feature type="domain" description="Thioesterase TesA-like" evidence="3">
    <location>
        <begin position="21"/>
        <end position="248"/>
    </location>
</feature>
<name>A0ABP6N3A7_9ACTN</name>
<organism evidence="4 5">
    <name type="scientific">Streptomyces rectiviolaceus</name>
    <dbReference type="NCBI Taxonomy" id="332591"/>
    <lineage>
        <taxon>Bacteria</taxon>
        <taxon>Bacillati</taxon>
        <taxon>Actinomycetota</taxon>
        <taxon>Actinomycetes</taxon>
        <taxon>Kitasatosporales</taxon>
        <taxon>Streptomycetaceae</taxon>
        <taxon>Streptomyces</taxon>
    </lineage>
</organism>
<evidence type="ECO:0000256" key="2">
    <source>
        <dbReference type="ARBA" id="ARBA00022801"/>
    </source>
</evidence>
<proteinExistence type="inferred from homology"/>
<dbReference type="Pfam" id="PF00975">
    <property type="entry name" value="Thioesterase"/>
    <property type="match status" value="1"/>
</dbReference>
<dbReference type="SMART" id="SM00824">
    <property type="entry name" value="PKS_TE"/>
    <property type="match status" value="1"/>
</dbReference>
<dbReference type="PANTHER" id="PTHR11487">
    <property type="entry name" value="THIOESTERASE"/>
    <property type="match status" value="1"/>
</dbReference>
<dbReference type="InterPro" id="IPR001031">
    <property type="entry name" value="Thioesterase"/>
</dbReference>
<comment type="similarity">
    <text evidence="1">Belongs to the thioesterase family.</text>
</comment>
<dbReference type="Gene3D" id="3.40.50.1820">
    <property type="entry name" value="alpha/beta hydrolase"/>
    <property type="match status" value="1"/>
</dbReference>
<comment type="caution">
    <text evidence="4">The sequence shown here is derived from an EMBL/GenBank/DDBJ whole genome shotgun (WGS) entry which is preliminary data.</text>
</comment>
<dbReference type="RefSeq" id="WP_344526953.1">
    <property type="nucleotide sequence ID" value="NZ_BAAAUG010000141.1"/>
</dbReference>
<protein>
    <submittedName>
        <fullName evidence="4">Alpha/beta fold hydrolase</fullName>
    </submittedName>
</protein>
<accession>A0ABP6N3A7</accession>
<dbReference type="Proteomes" id="UP001501637">
    <property type="component" value="Unassembled WGS sequence"/>
</dbReference>
<keyword evidence="2 4" id="KW-0378">Hydrolase</keyword>
<dbReference type="InterPro" id="IPR012223">
    <property type="entry name" value="TEII"/>
</dbReference>
<evidence type="ECO:0000313" key="4">
    <source>
        <dbReference type="EMBL" id="GAA3134875.1"/>
    </source>
</evidence>
<dbReference type="GO" id="GO:0016787">
    <property type="term" value="F:hydrolase activity"/>
    <property type="evidence" value="ECO:0007669"/>
    <property type="project" value="UniProtKB-KW"/>
</dbReference>
<reference evidence="5" key="1">
    <citation type="journal article" date="2019" name="Int. J. Syst. Evol. Microbiol.">
        <title>The Global Catalogue of Microorganisms (GCM) 10K type strain sequencing project: providing services to taxonomists for standard genome sequencing and annotation.</title>
        <authorList>
            <consortium name="The Broad Institute Genomics Platform"/>
            <consortium name="The Broad Institute Genome Sequencing Center for Infectious Disease"/>
            <person name="Wu L."/>
            <person name="Ma J."/>
        </authorList>
    </citation>
    <scope>NUCLEOTIDE SEQUENCE [LARGE SCALE GENOMIC DNA]</scope>
    <source>
        <strain evidence="5">JCM 9092</strain>
    </source>
</reference>
<dbReference type="SUPFAM" id="SSF53474">
    <property type="entry name" value="alpha/beta-Hydrolases"/>
    <property type="match status" value="1"/>
</dbReference>
<dbReference type="PANTHER" id="PTHR11487:SF0">
    <property type="entry name" value="S-ACYL FATTY ACID SYNTHASE THIOESTERASE, MEDIUM CHAIN"/>
    <property type="match status" value="1"/>
</dbReference>
<dbReference type="InterPro" id="IPR020802">
    <property type="entry name" value="TesA-like"/>
</dbReference>
<evidence type="ECO:0000313" key="5">
    <source>
        <dbReference type="Proteomes" id="UP001501637"/>
    </source>
</evidence>
<keyword evidence="5" id="KW-1185">Reference proteome</keyword>
<dbReference type="InterPro" id="IPR029058">
    <property type="entry name" value="AB_hydrolase_fold"/>
</dbReference>
<evidence type="ECO:0000259" key="3">
    <source>
        <dbReference type="SMART" id="SM00824"/>
    </source>
</evidence>
<dbReference type="EMBL" id="BAAAUG010000141">
    <property type="protein sequence ID" value="GAA3134875.1"/>
    <property type="molecule type" value="Genomic_DNA"/>
</dbReference>
<gene>
    <name evidence="4" type="ORF">GCM10010449_64390</name>
</gene>
<evidence type="ECO:0000256" key="1">
    <source>
        <dbReference type="ARBA" id="ARBA00007169"/>
    </source>
</evidence>